<accession>A0A0M8K6W6</accession>
<dbReference type="SFLD" id="SFLDG01064">
    <property type="entry name" value="F420__menaquinone_cofactor_bio"/>
    <property type="match status" value="1"/>
</dbReference>
<reference evidence="20" key="2">
    <citation type="submission" date="2015-08" db="EMBL/GenBank/DDBJ databases">
        <title>Draft Genome Sequence of a Heterotrophic Facultative Anaerobic Bacterium Ardenticatena maritima Strain 110S.</title>
        <authorList>
            <person name="Kawaichi S."/>
            <person name="Yoshida T."/>
            <person name="Sako Y."/>
            <person name="Nakamura R."/>
        </authorList>
    </citation>
    <scope>NUCLEOTIDE SEQUENCE [LARGE SCALE GENOMIC DNA]</scope>
    <source>
        <strain evidence="20">110S</strain>
    </source>
</reference>
<evidence type="ECO:0000256" key="14">
    <source>
        <dbReference type="ARBA" id="ARBA00048468"/>
    </source>
</evidence>
<feature type="binding site" evidence="17">
    <location>
        <position position="309"/>
    </location>
    <ligand>
        <name>(3R)-3-methyl-D-ornithine</name>
        <dbReference type="ChEBI" id="CHEBI:64642"/>
    </ligand>
</feature>
<evidence type="ECO:0000256" key="6">
    <source>
        <dbReference type="ARBA" id="ARBA00012289"/>
    </source>
</evidence>
<dbReference type="SMART" id="SM00729">
    <property type="entry name" value="Elp3"/>
    <property type="match status" value="1"/>
</dbReference>
<dbReference type="SFLD" id="SFLDG01388">
    <property type="entry name" value="7_8-didemethyl-8-hydroxy-5-dea"/>
    <property type="match status" value="1"/>
</dbReference>
<dbReference type="SFLD" id="SFLDF00343">
    <property type="entry name" value="aminofutalosine_synthase_(mqnE"/>
    <property type="match status" value="1"/>
</dbReference>
<comment type="similarity">
    <text evidence="4">In the N-terminal section; belongs to the radical SAM superfamily. CofG family.</text>
</comment>
<comment type="catalytic activity">
    <reaction evidence="14">
        <text>5-amino-6-(D-ribitylamino)uracil + L-tyrosine + S-adenosyl-L-methionine = 5-amino-5-(4-hydroxybenzyl)-6-(D-ribitylimino)-5,6-dihydrouracil + 2-iminoacetate + 5'-deoxyadenosine + L-methionine + H(+)</text>
        <dbReference type="Rhea" id="RHEA:55200"/>
        <dbReference type="ChEBI" id="CHEBI:15378"/>
        <dbReference type="ChEBI" id="CHEBI:15934"/>
        <dbReference type="ChEBI" id="CHEBI:17319"/>
        <dbReference type="ChEBI" id="CHEBI:57844"/>
        <dbReference type="ChEBI" id="CHEBI:58315"/>
        <dbReference type="ChEBI" id="CHEBI:59789"/>
        <dbReference type="ChEBI" id="CHEBI:77846"/>
        <dbReference type="ChEBI" id="CHEBI:85936"/>
        <dbReference type="EC" id="2.5.1.147"/>
    </reaction>
</comment>
<keyword evidence="13 16" id="KW-0411">Iron-sulfur</keyword>
<dbReference type="SFLD" id="SFLDF00342">
    <property type="entry name" value="cyclic_dehypoxanthine_futalosi"/>
    <property type="match status" value="1"/>
</dbReference>
<dbReference type="Pfam" id="PF04055">
    <property type="entry name" value="Radical_SAM"/>
    <property type="match status" value="1"/>
</dbReference>
<keyword evidence="20" id="KW-1185">Reference proteome</keyword>
<dbReference type="PIRSF" id="PIRSF004762">
    <property type="entry name" value="CHP00423"/>
    <property type="match status" value="1"/>
</dbReference>
<evidence type="ECO:0000313" key="19">
    <source>
        <dbReference type="EMBL" id="GAP61962.1"/>
    </source>
</evidence>
<evidence type="ECO:0000256" key="12">
    <source>
        <dbReference type="ARBA" id="ARBA00023004"/>
    </source>
</evidence>
<dbReference type="SFLD" id="SFLDS00029">
    <property type="entry name" value="Radical_SAM"/>
    <property type="match status" value="1"/>
</dbReference>
<dbReference type="InterPro" id="IPR020050">
    <property type="entry name" value="FO_synthase_su2"/>
</dbReference>
<dbReference type="NCBIfam" id="TIGR03551">
    <property type="entry name" value="F420_cofH"/>
    <property type="match status" value="1"/>
</dbReference>
<feature type="binding site" evidence="17">
    <location>
        <position position="156"/>
    </location>
    <ligand>
        <name>(3R)-3-methyl-D-ornithine</name>
        <dbReference type="ChEBI" id="CHEBI:64642"/>
    </ligand>
</feature>
<keyword evidence="11" id="KW-0479">Metal-binding</keyword>
<evidence type="ECO:0000256" key="4">
    <source>
        <dbReference type="ARBA" id="ARBA00010826"/>
    </source>
</evidence>
<comment type="similarity">
    <text evidence="3">In the C-terminal section; belongs to the radical SAM superfamily. CofH family.</text>
</comment>
<dbReference type="SUPFAM" id="SSF102114">
    <property type="entry name" value="Radical SAM enzymes"/>
    <property type="match status" value="1"/>
</dbReference>
<dbReference type="FunFam" id="3.20.20.70:FF:000134">
    <property type="entry name" value="7,8-didemethyl-8-hydroxy-5-deazariboflavin synthase"/>
    <property type="match status" value="1"/>
</dbReference>
<evidence type="ECO:0000256" key="15">
    <source>
        <dbReference type="ARBA" id="ARBA00048974"/>
    </source>
</evidence>
<dbReference type="InterPro" id="IPR006638">
    <property type="entry name" value="Elp3/MiaA/NifB-like_rSAM"/>
</dbReference>
<proteinExistence type="inferred from homology"/>
<dbReference type="InterPro" id="IPR019940">
    <property type="entry name" value="CofH_family"/>
</dbReference>
<dbReference type="EMBL" id="BBZA01000022">
    <property type="protein sequence ID" value="GAP61962.1"/>
    <property type="molecule type" value="Genomic_DNA"/>
</dbReference>
<feature type="binding site" evidence="16">
    <location>
        <position position="87"/>
    </location>
    <ligand>
        <name>[4Fe-4S] cluster</name>
        <dbReference type="ChEBI" id="CHEBI:49883"/>
        <note>4Fe-4S-S-AdoMet</note>
    </ligand>
</feature>
<dbReference type="GO" id="GO:0046872">
    <property type="term" value="F:metal ion binding"/>
    <property type="evidence" value="ECO:0007669"/>
    <property type="project" value="UniProtKB-KW"/>
</dbReference>
<dbReference type="OrthoDB" id="9802027at2"/>
<evidence type="ECO:0000256" key="9">
    <source>
        <dbReference type="ARBA" id="ARBA00022679"/>
    </source>
</evidence>
<evidence type="ECO:0000259" key="18">
    <source>
        <dbReference type="PROSITE" id="PS51918"/>
    </source>
</evidence>
<dbReference type="EC" id="2.5.1.147" evidence="6"/>
<comment type="caution">
    <text evidence="19">The sequence shown here is derived from an EMBL/GenBank/DDBJ whole genome shotgun (WGS) entry which is preliminary data.</text>
</comment>
<comment type="pathway">
    <text evidence="2">Cofactor biosynthesis; coenzyme F0 biosynthesis.</text>
</comment>
<dbReference type="PANTHER" id="PTHR43076">
    <property type="entry name" value="FO SYNTHASE (COFH)"/>
    <property type="match status" value="1"/>
</dbReference>
<dbReference type="RefSeq" id="WP_054491890.1">
    <property type="nucleotide sequence ID" value="NZ_BBZA01000022.1"/>
</dbReference>
<dbReference type="SFLD" id="SFLDG01389">
    <property type="entry name" value="menaquinone_synthsis_involved"/>
    <property type="match status" value="1"/>
</dbReference>
<organism evidence="19 20">
    <name type="scientific">Ardenticatena maritima</name>
    <dbReference type="NCBI Taxonomy" id="872965"/>
    <lineage>
        <taxon>Bacteria</taxon>
        <taxon>Bacillati</taxon>
        <taxon>Chloroflexota</taxon>
        <taxon>Ardenticatenia</taxon>
        <taxon>Ardenticatenales</taxon>
        <taxon>Ardenticatenaceae</taxon>
        <taxon>Ardenticatena</taxon>
    </lineage>
</organism>
<keyword evidence="10 16" id="KW-0949">S-adenosyl-L-methionine</keyword>
<sequence length="380" mass="42559">MFEVSSFEALFRTIQPQTAYILEKALEGREIEVEEGEYLFGVQGADLWALVAVADELRRRTVGDVITYVQTRNINFTNVCYTGCRFCEFGKPLHDPEAYTFSIEEVVERARQARAWGCTEVCMQGGLNPKLPATIYFELVEAIKAAVPEIHIHAFSPFEIQYGSARLGISHEDFLRRLKDAGLGSIPGTAAEILDTDVRRRLTRNKLSAEAWVSIIKTAHRVGLRSTATIMYGHIDTPAHWARHLDLLRRIQRETGGFTEFVPLGFIHEKTLLYLEDGARPGPTGMEDLKMHAVARLMLNNDIPNIQVSWVKLGYKMAQMCLCAGANDFGGTLHDERISSAAGTTAGTYTSPATFQRLIRDLGRVPAERTTLYQILQVYA</sequence>
<evidence type="ECO:0000256" key="17">
    <source>
        <dbReference type="PIRSR" id="PIRSR004762-2"/>
    </source>
</evidence>
<dbReference type="Gene3D" id="3.20.20.70">
    <property type="entry name" value="Aldolase class I"/>
    <property type="match status" value="1"/>
</dbReference>
<dbReference type="GO" id="GO:0044689">
    <property type="term" value="F:7,8-didemethyl-8-hydroxy-5-deazariboflavin synthase activity"/>
    <property type="evidence" value="ECO:0007669"/>
    <property type="project" value="UniProtKB-EC"/>
</dbReference>
<protein>
    <recommendedName>
        <fullName evidence="7">FO synthase</fullName>
        <ecNumber evidence="6">2.5.1.147</ecNumber>
        <ecNumber evidence="5">4.3.1.32</ecNumber>
    </recommendedName>
</protein>
<name>A0A0M8K6W6_9CHLR</name>
<evidence type="ECO:0000256" key="1">
    <source>
        <dbReference type="ARBA" id="ARBA00003692"/>
    </source>
</evidence>
<dbReference type="InterPro" id="IPR058240">
    <property type="entry name" value="rSAM_sf"/>
</dbReference>
<dbReference type="PANTHER" id="PTHR43076:SF1">
    <property type="entry name" value="LIPOYL SYNTHASE 2"/>
    <property type="match status" value="1"/>
</dbReference>
<dbReference type="Proteomes" id="UP000037784">
    <property type="component" value="Unassembled WGS sequence"/>
</dbReference>
<dbReference type="AlphaFoldDB" id="A0A0M8K6W6"/>
<evidence type="ECO:0000256" key="3">
    <source>
        <dbReference type="ARBA" id="ARBA00010051"/>
    </source>
</evidence>
<keyword evidence="12 16" id="KW-0408">Iron</keyword>
<dbReference type="InterPro" id="IPR013785">
    <property type="entry name" value="Aldolase_TIM"/>
</dbReference>
<reference evidence="19 20" key="1">
    <citation type="journal article" date="2015" name="Genome Announc.">
        <title>Draft Genome Sequence of a Heterotrophic Facultative Anaerobic Thermophilic Bacterium, Ardenticatena maritima Strain 110ST.</title>
        <authorList>
            <person name="Kawaichi S."/>
            <person name="Yoshida T."/>
            <person name="Sako Y."/>
            <person name="Nakamura R."/>
        </authorList>
    </citation>
    <scope>NUCLEOTIDE SEQUENCE [LARGE SCALE GENOMIC DNA]</scope>
    <source>
        <strain evidence="19 20">110S</strain>
    </source>
</reference>
<evidence type="ECO:0000256" key="13">
    <source>
        <dbReference type="ARBA" id="ARBA00023014"/>
    </source>
</evidence>
<feature type="binding site" evidence="17">
    <location>
        <position position="192"/>
    </location>
    <ligand>
        <name>S-adenosyl-L-methionine</name>
        <dbReference type="ChEBI" id="CHEBI:59789"/>
    </ligand>
</feature>
<evidence type="ECO:0000256" key="16">
    <source>
        <dbReference type="PIRSR" id="PIRSR004762-1"/>
    </source>
</evidence>
<feature type="binding site" evidence="16">
    <location>
        <position position="84"/>
    </location>
    <ligand>
        <name>[4Fe-4S] cluster</name>
        <dbReference type="ChEBI" id="CHEBI:49883"/>
        <note>4Fe-4S-S-AdoMet</note>
    </ligand>
</feature>
<dbReference type="HAMAP" id="MF_01612">
    <property type="entry name" value="FO_synth_sub2"/>
    <property type="match status" value="1"/>
</dbReference>
<dbReference type="InterPro" id="IPR007197">
    <property type="entry name" value="rSAM"/>
</dbReference>
<dbReference type="UniPathway" id="UPA00072"/>
<dbReference type="NCBIfam" id="NF005609">
    <property type="entry name" value="PRK07360.1"/>
    <property type="match status" value="1"/>
</dbReference>
<gene>
    <name evidence="19" type="ORF">ARMA_0385</name>
</gene>
<dbReference type="InterPro" id="IPR034405">
    <property type="entry name" value="F420"/>
</dbReference>
<dbReference type="EC" id="4.3.1.32" evidence="5"/>
<evidence type="ECO:0000256" key="11">
    <source>
        <dbReference type="ARBA" id="ARBA00022723"/>
    </source>
</evidence>
<dbReference type="InParanoid" id="A0A0M8K6W6"/>
<feature type="domain" description="Radical SAM core" evidence="18">
    <location>
        <begin position="66"/>
        <end position="302"/>
    </location>
</feature>
<evidence type="ECO:0000313" key="20">
    <source>
        <dbReference type="Proteomes" id="UP000037784"/>
    </source>
</evidence>
<keyword evidence="9" id="KW-0808">Transferase</keyword>
<dbReference type="InterPro" id="IPR045567">
    <property type="entry name" value="CofH/MnqC-like_C"/>
</dbReference>
<comment type="function">
    <text evidence="1">Catalyzes the radical-mediated synthesis of 7,8-didemethyl-8-hydroxy-5-deazariboflavin (FO) from 5-amino-6-(D-ribitylamino)uracil and L-tyrosine.</text>
</comment>
<dbReference type="CDD" id="cd01335">
    <property type="entry name" value="Radical_SAM"/>
    <property type="match status" value="1"/>
</dbReference>
<dbReference type="SFLD" id="SFLDF00293">
    <property type="entry name" value="((2_3_4_5-tetrahydroxypentyl)a"/>
    <property type="match status" value="1"/>
</dbReference>
<dbReference type="PROSITE" id="PS51918">
    <property type="entry name" value="RADICAL_SAM"/>
    <property type="match status" value="1"/>
</dbReference>
<keyword evidence="8 16" id="KW-0004">4Fe-4S</keyword>
<evidence type="ECO:0000256" key="8">
    <source>
        <dbReference type="ARBA" id="ARBA00022485"/>
    </source>
</evidence>
<evidence type="ECO:0000256" key="5">
    <source>
        <dbReference type="ARBA" id="ARBA00012126"/>
    </source>
</evidence>
<dbReference type="GO" id="GO:0141093">
    <property type="term" value="F:5-amino-6-(D-ribitylamino)uracil--L-tyrosine 4-hydroxyphenyl transferase activity"/>
    <property type="evidence" value="ECO:0007669"/>
    <property type="project" value="UniProtKB-EC"/>
</dbReference>
<dbReference type="NCBIfam" id="TIGR00423">
    <property type="entry name" value="CofH family radical SAM protein"/>
    <property type="match status" value="1"/>
</dbReference>
<feature type="binding site" evidence="16">
    <location>
        <position position="80"/>
    </location>
    <ligand>
        <name>[4Fe-4S] cluster</name>
        <dbReference type="ChEBI" id="CHEBI:49883"/>
        <note>4Fe-4S-S-AdoMet</note>
    </ligand>
</feature>
<evidence type="ECO:0000256" key="7">
    <source>
        <dbReference type="ARBA" id="ARBA00022220"/>
    </source>
</evidence>
<feature type="binding site" evidence="17">
    <location>
        <position position="86"/>
    </location>
    <ligand>
        <name>S-adenosyl-L-methionine</name>
        <dbReference type="ChEBI" id="CHEBI:59789"/>
    </ligand>
</feature>
<dbReference type="Pfam" id="PF19288">
    <property type="entry name" value="CofH_C"/>
    <property type="match status" value="1"/>
</dbReference>
<comment type="catalytic activity">
    <reaction evidence="15">
        <text>5-amino-5-(4-hydroxybenzyl)-6-(D-ribitylimino)-5,6-dihydrouracil + S-adenosyl-L-methionine = 7,8-didemethyl-8-hydroxy-5-deazariboflavin + 5'-deoxyadenosine + L-methionine + NH4(+) + H(+)</text>
        <dbReference type="Rhea" id="RHEA:55204"/>
        <dbReference type="ChEBI" id="CHEBI:15378"/>
        <dbReference type="ChEBI" id="CHEBI:17319"/>
        <dbReference type="ChEBI" id="CHEBI:28938"/>
        <dbReference type="ChEBI" id="CHEBI:57844"/>
        <dbReference type="ChEBI" id="CHEBI:59789"/>
        <dbReference type="ChEBI" id="CHEBI:59904"/>
        <dbReference type="ChEBI" id="CHEBI:85936"/>
        <dbReference type="EC" id="4.3.1.32"/>
    </reaction>
</comment>
<evidence type="ECO:0000256" key="10">
    <source>
        <dbReference type="ARBA" id="ARBA00022691"/>
    </source>
</evidence>
<dbReference type="GO" id="GO:0051539">
    <property type="term" value="F:4 iron, 4 sulfur cluster binding"/>
    <property type="evidence" value="ECO:0007669"/>
    <property type="project" value="UniProtKB-KW"/>
</dbReference>
<comment type="cofactor">
    <cofactor evidence="16">
        <name>[4Fe-4S] cluster</name>
        <dbReference type="ChEBI" id="CHEBI:49883"/>
    </cofactor>
    <text evidence="16">Binds 1 [4Fe-4S] cluster. The cluster is coordinated with 3 cysteines and an exchangeable S-adenosyl-L-methionine.</text>
</comment>
<evidence type="ECO:0000256" key="2">
    <source>
        <dbReference type="ARBA" id="ARBA00004712"/>
    </source>
</evidence>